<sequence length="85" mass="9955">MKQFAPNEILPPLQEKQHTHQRLKSFALKGAKFSMPFQSKLFFLKKCYTDLLLAPLTNLDPGRYRGVVTFSMPFQSKLFFLEIFL</sequence>
<evidence type="ECO:0000313" key="2">
    <source>
        <dbReference type="Proteomes" id="UP000094313"/>
    </source>
</evidence>
<dbReference type="EMBL" id="CP017141">
    <property type="protein sequence ID" value="AOM78975.1"/>
    <property type="molecule type" value="Genomic_DNA"/>
</dbReference>
<name>A0A1D7QJY9_9SPHI</name>
<proteinExistence type="predicted"/>
<gene>
    <name evidence="1" type="ORF">BFS30_18450</name>
</gene>
<evidence type="ECO:0000313" key="1">
    <source>
        <dbReference type="EMBL" id="AOM78975.1"/>
    </source>
</evidence>
<reference evidence="1 2" key="1">
    <citation type="submission" date="2016-08" db="EMBL/GenBank/DDBJ databases">
        <authorList>
            <person name="Seilhamer J.J."/>
        </authorList>
    </citation>
    <scope>NUCLEOTIDE SEQUENCE [LARGE SCALE GENOMIC DNA]</scope>
    <source>
        <strain evidence="1 2">DX4</strain>
    </source>
</reference>
<organism evidence="1 2">
    <name type="scientific">Pedobacter steynii</name>
    <dbReference type="NCBI Taxonomy" id="430522"/>
    <lineage>
        <taxon>Bacteria</taxon>
        <taxon>Pseudomonadati</taxon>
        <taxon>Bacteroidota</taxon>
        <taxon>Sphingobacteriia</taxon>
        <taxon>Sphingobacteriales</taxon>
        <taxon>Sphingobacteriaceae</taxon>
        <taxon>Pedobacter</taxon>
    </lineage>
</organism>
<accession>A0A1D7QJY9</accession>
<dbReference type="Proteomes" id="UP000094313">
    <property type="component" value="Chromosome"/>
</dbReference>
<dbReference type="KEGG" id="psty:BFS30_18450"/>
<dbReference type="AlphaFoldDB" id="A0A1D7QJY9"/>
<keyword evidence="2" id="KW-1185">Reference proteome</keyword>
<protein>
    <submittedName>
        <fullName evidence="1">Uncharacterized protein</fullName>
    </submittedName>
</protein>